<comment type="caution">
    <text evidence="1">The sequence shown here is derived from an EMBL/GenBank/DDBJ whole genome shotgun (WGS) entry which is preliminary data.</text>
</comment>
<proteinExistence type="predicted"/>
<evidence type="ECO:0000313" key="2">
    <source>
        <dbReference type="Proteomes" id="UP001163321"/>
    </source>
</evidence>
<dbReference type="EMBL" id="CM047592">
    <property type="protein sequence ID" value="KAI9917980.1"/>
    <property type="molecule type" value="Genomic_DNA"/>
</dbReference>
<dbReference type="Proteomes" id="UP001163321">
    <property type="component" value="Chromosome 13"/>
</dbReference>
<sequence length="77" mass="8784">MLTSLETDSHVFCKEMQTAVVKGTFLLDPICAPGMLEPKDRSTYYSVEYSMSVAERLGYNCKKPNKQLNEYVEVKNL</sequence>
<accession>A0ACC0WGK4</accession>
<keyword evidence="2" id="KW-1185">Reference proteome</keyword>
<organism evidence="1 2">
    <name type="scientific">Peronosclerospora sorghi</name>
    <dbReference type="NCBI Taxonomy" id="230839"/>
    <lineage>
        <taxon>Eukaryota</taxon>
        <taxon>Sar</taxon>
        <taxon>Stramenopiles</taxon>
        <taxon>Oomycota</taxon>
        <taxon>Peronosporomycetes</taxon>
        <taxon>Peronosporales</taxon>
        <taxon>Peronosporaceae</taxon>
        <taxon>Peronosclerospora</taxon>
    </lineage>
</organism>
<gene>
    <name evidence="1" type="ORF">PsorP6_012312</name>
</gene>
<protein>
    <submittedName>
        <fullName evidence="1">Uncharacterized protein</fullName>
    </submittedName>
</protein>
<evidence type="ECO:0000313" key="1">
    <source>
        <dbReference type="EMBL" id="KAI9917980.1"/>
    </source>
</evidence>
<name>A0ACC0WGK4_9STRA</name>
<reference evidence="1 2" key="1">
    <citation type="journal article" date="2022" name="bioRxiv">
        <title>The genome of the oomycete Peronosclerospora sorghi, a cosmopolitan pathogen of maize and sorghum, is inflated with dispersed pseudogenes.</title>
        <authorList>
            <person name="Fletcher K."/>
            <person name="Martin F."/>
            <person name="Isakeit T."/>
            <person name="Cavanaugh K."/>
            <person name="Magill C."/>
            <person name="Michelmore R."/>
        </authorList>
    </citation>
    <scope>NUCLEOTIDE SEQUENCE [LARGE SCALE GENOMIC DNA]</scope>
    <source>
        <strain evidence="1">P6</strain>
    </source>
</reference>